<evidence type="ECO:0000259" key="1">
    <source>
        <dbReference type="PROSITE" id="PS50943"/>
    </source>
</evidence>
<dbReference type="RefSeq" id="WP_100334611.1">
    <property type="nucleotide sequence ID" value="NZ_PGFA01000001.1"/>
</dbReference>
<dbReference type="EMBL" id="PGFA01000001">
    <property type="protein sequence ID" value="PJJ58861.1"/>
    <property type="molecule type" value="Genomic_DNA"/>
</dbReference>
<dbReference type="PROSITE" id="PS50943">
    <property type="entry name" value="HTH_CROC1"/>
    <property type="match status" value="1"/>
</dbReference>
<dbReference type="AlphaFoldDB" id="A0A2M9BLQ1"/>
<name>A0A2M9BLQ1_9BACT</name>
<dbReference type="SUPFAM" id="SSF47413">
    <property type="entry name" value="lambda repressor-like DNA-binding domains"/>
    <property type="match status" value="1"/>
</dbReference>
<protein>
    <submittedName>
        <fullName evidence="2">Helix-turn-helix protein</fullName>
    </submittedName>
</protein>
<keyword evidence="3" id="KW-1185">Reference proteome</keyword>
<dbReference type="Proteomes" id="UP000228535">
    <property type="component" value="Unassembled WGS sequence"/>
</dbReference>
<reference evidence="2 3" key="1">
    <citation type="submission" date="2017-11" db="EMBL/GenBank/DDBJ databases">
        <title>Genomic Encyclopedia of Archaeal and Bacterial Type Strains, Phase II (KMG-II): From Individual Species to Whole Genera.</title>
        <authorList>
            <person name="Goeker M."/>
        </authorList>
    </citation>
    <scope>NUCLEOTIDE SEQUENCE [LARGE SCALE GENOMIC DNA]</scope>
    <source>
        <strain evidence="2 3">DSM 11115</strain>
    </source>
</reference>
<dbReference type="InterPro" id="IPR001387">
    <property type="entry name" value="Cro/C1-type_HTH"/>
</dbReference>
<accession>A0A2M9BLQ1</accession>
<dbReference type="Gene3D" id="1.10.260.40">
    <property type="entry name" value="lambda repressor-like DNA-binding domains"/>
    <property type="match status" value="1"/>
</dbReference>
<proteinExistence type="predicted"/>
<evidence type="ECO:0000313" key="2">
    <source>
        <dbReference type="EMBL" id="PJJ58861.1"/>
    </source>
</evidence>
<sequence>MPRYSTPAPAPHYLAVIRAGLGLTQAQLAGALGVSRHLVTKIEAGQRVLPAAAGIILAWLTQALPPPGPPAPLPALSAEQATPLHTRAAAVAHETQQLLRRLERGQARARRALSWLRAAPALLATLPPAEAERHQCWVEATTAEAEQALEGEGSPVLHRLLEARLAGLRAEAAVLAGYLKEPIASG</sequence>
<dbReference type="Pfam" id="PF13560">
    <property type="entry name" value="HTH_31"/>
    <property type="match status" value="1"/>
</dbReference>
<dbReference type="GO" id="GO:0003677">
    <property type="term" value="F:DNA binding"/>
    <property type="evidence" value="ECO:0007669"/>
    <property type="project" value="InterPro"/>
</dbReference>
<evidence type="ECO:0000313" key="3">
    <source>
        <dbReference type="Proteomes" id="UP000228535"/>
    </source>
</evidence>
<organism evidence="2 3">
    <name type="scientific">Hymenobacter chitinivorans DSM 11115</name>
    <dbReference type="NCBI Taxonomy" id="1121954"/>
    <lineage>
        <taxon>Bacteria</taxon>
        <taxon>Pseudomonadati</taxon>
        <taxon>Bacteroidota</taxon>
        <taxon>Cytophagia</taxon>
        <taxon>Cytophagales</taxon>
        <taxon>Hymenobacteraceae</taxon>
        <taxon>Hymenobacter</taxon>
    </lineage>
</organism>
<dbReference type="InterPro" id="IPR010982">
    <property type="entry name" value="Lambda_DNA-bd_dom_sf"/>
</dbReference>
<gene>
    <name evidence="2" type="ORF">CLV45_0272</name>
</gene>
<feature type="domain" description="HTH cro/C1-type" evidence="1">
    <location>
        <begin position="14"/>
        <end position="47"/>
    </location>
</feature>
<comment type="caution">
    <text evidence="2">The sequence shown here is derived from an EMBL/GenBank/DDBJ whole genome shotgun (WGS) entry which is preliminary data.</text>
</comment>
<dbReference type="CDD" id="cd00093">
    <property type="entry name" value="HTH_XRE"/>
    <property type="match status" value="1"/>
</dbReference>